<reference evidence="1 2" key="2">
    <citation type="journal article" date="2022" name="Mol. Ecol. Resour.">
        <title>The genomes of chicory, endive, great burdock and yacon provide insights into Asteraceae paleo-polyploidization history and plant inulin production.</title>
        <authorList>
            <person name="Fan W."/>
            <person name="Wang S."/>
            <person name="Wang H."/>
            <person name="Wang A."/>
            <person name="Jiang F."/>
            <person name="Liu H."/>
            <person name="Zhao H."/>
            <person name="Xu D."/>
            <person name="Zhang Y."/>
        </authorList>
    </citation>
    <scope>NUCLEOTIDE SEQUENCE [LARGE SCALE GENOMIC DNA]</scope>
    <source>
        <strain evidence="2">cv. Niubang</strain>
    </source>
</reference>
<evidence type="ECO:0000313" key="2">
    <source>
        <dbReference type="Proteomes" id="UP001055879"/>
    </source>
</evidence>
<dbReference type="EMBL" id="CM042057">
    <property type="protein sequence ID" value="KAI3692367.1"/>
    <property type="molecule type" value="Genomic_DNA"/>
</dbReference>
<comment type="caution">
    <text evidence="1">The sequence shown here is derived from an EMBL/GenBank/DDBJ whole genome shotgun (WGS) entry which is preliminary data.</text>
</comment>
<organism evidence="1 2">
    <name type="scientific">Arctium lappa</name>
    <name type="common">Greater burdock</name>
    <name type="synonym">Lappa major</name>
    <dbReference type="NCBI Taxonomy" id="4217"/>
    <lineage>
        <taxon>Eukaryota</taxon>
        <taxon>Viridiplantae</taxon>
        <taxon>Streptophyta</taxon>
        <taxon>Embryophyta</taxon>
        <taxon>Tracheophyta</taxon>
        <taxon>Spermatophyta</taxon>
        <taxon>Magnoliopsida</taxon>
        <taxon>eudicotyledons</taxon>
        <taxon>Gunneridae</taxon>
        <taxon>Pentapetalae</taxon>
        <taxon>asterids</taxon>
        <taxon>campanulids</taxon>
        <taxon>Asterales</taxon>
        <taxon>Asteraceae</taxon>
        <taxon>Carduoideae</taxon>
        <taxon>Cardueae</taxon>
        <taxon>Arctiinae</taxon>
        <taxon>Arctium</taxon>
    </lineage>
</organism>
<protein>
    <submittedName>
        <fullName evidence="1">Uncharacterized protein</fullName>
    </submittedName>
</protein>
<gene>
    <name evidence="1" type="ORF">L6452_32181</name>
</gene>
<proteinExistence type="predicted"/>
<accession>A0ACB8Z489</accession>
<reference evidence="2" key="1">
    <citation type="journal article" date="2022" name="Mol. Ecol. Resour.">
        <title>The genomes of chicory, endive, great burdock and yacon provide insights into Asteraceae palaeo-polyploidization history and plant inulin production.</title>
        <authorList>
            <person name="Fan W."/>
            <person name="Wang S."/>
            <person name="Wang H."/>
            <person name="Wang A."/>
            <person name="Jiang F."/>
            <person name="Liu H."/>
            <person name="Zhao H."/>
            <person name="Xu D."/>
            <person name="Zhang Y."/>
        </authorList>
    </citation>
    <scope>NUCLEOTIDE SEQUENCE [LARGE SCALE GENOMIC DNA]</scope>
    <source>
        <strain evidence="2">cv. Niubang</strain>
    </source>
</reference>
<evidence type="ECO:0000313" key="1">
    <source>
        <dbReference type="EMBL" id="KAI3692367.1"/>
    </source>
</evidence>
<keyword evidence="2" id="KW-1185">Reference proteome</keyword>
<name>A0ACB8Z489_ARCLA</name>
<sequence length="766" mass="88689">MDLFFDEFQHLKLQLEEIKSATDNFADDKAIGNGGFGKVNKGEISHSKGRSTVAFKRLNSRYGQGNSEFWKEIMMLSRYTHENLVSLLGFCDEGGEKIIVYEYASRGSLDSHLSSTTLTWMQRIKICLGVAKGLSYLHDPMGTQQRVLHRDIKSSNILLDENWNAKVSDFGLSKIGPANLQYTAVVSNVVGTLGYLDPLYVEYGVLTKESDVYSFGLVLFEALCGRLCFEYSNGQCQSLVPLWKQNYEQNKLDEIIFQDLMQQMDMSSLETFSDIAYQCLQTSREQRPLMAHVVERLKIALQFQEIYEVMELPKEYGAIIKTATTPLIFRSEEELKRLLSEGILVNGGKTWFSRDKNGEHCELISARECLNVGANECTSKENSRFVQGNYLPYYGRFKARARTRFLSPGIVYTVNLVFKFFSPLQNSRDHTFFELKYQLGEETESSTSYLAYGRENGWMMVELYQFTSDSTRFDLGIHFESLMYDLDRTHLNIIIEGIEFRPLEKVEDEVVEDEKVDMEPTSDSDVYWEQKLPNDYKQIIKRSKDTTKWTTKKELYHLFCKGFLISKRNRFLINNGHEEWFSLAKNGKKCLMLPSTKTLVKSDWDWKHLRESRFKEVALNCHAQFRIICKIKSQVLSPQTTYACYLIYKITENHSEFVPPMRVVDKKLRASVHHLVAWWYIYLLSPQTRVINPKDGQNTHNPSNISKVKGLLPQLRNDGWMEVHVWEFRTDITTEMISMHFVLTSTCDTFGSFDGLIVQGIEFKPL</sequence>
<dbReference type="Proteomes" id="UP001055879">
    <property type="component" value="Linkage Group LG11"/>
</dbReference>